<evidence type="ECO:0000259" key="4">
    <source>
        <dbReference type="Pfam" id="PF14432"/>
    </source>
</evidence>
<dbReference type="PROSITE" id="PS51375">
    <property type="entry name" value="PPR"/>
    <property type="match status" value="4"/>
</dbReference>
<feature type="repeat" description="PPR" evidence="3">
    <location>
        <begin position="288"/>
        <end position="322"/>
    </location>
</feature>
<dbReference type="FunFam" id="1.25.40.10:FF:000436">
    <property type="entry name" value="Pentatricopeptide repeat-containing protein At5g39350 family"/>
    <property type="match status" value="1"/>
</dbReference>
<dbReference type="PANTHER" id="PTHR47926:SF490">
    <property type="entry name" value="REPEAT-LIKE SUPERFAMILY PROTEIN, PUTATIVE-RELATED"/>
    <property type="match status" value="1"/>
</dbReference>
<dbReference type="PANTHER" id="PTHR47926">
    <property type="entry name" value="PENTATRICOPEPTIDE REPEAT-CONTAINING PROTEIN"/>
    <property type="match status" value="1"/>
</dbReference>
<evidence type="ECO:0000256" key="3">
    <source>
        <dbReference type="PROSITE-ProRule" id="PRU00708"/>
    </source>
</evidence>
<proteinExistence type="inferred from homology"/>
<dbReference type="SUPFAM" id="SSF48452">
    <property type="entry name" value="TPR-like"/>
    <property type="match status" value="1"/>
</dbReference>
<dbReference type="EMBL" id="KZ305034">
    <property type="protein sequence ID" value="PIA45310.1"/>
    <property type="molecule type" value="Genomic_DNA"/>
</dbReference>
<feature type="repeat" description="PPR" evidence="3">
    <location>
        <begin position="389"/>
        <end position="423"/>
    </location>
</feature>
<dbReference type="Gene3D" id="1.25.40.10">
    <property type="entry name" value="Tetratricopeptide repeat domain"/>
    <property type="match status" value="4"/>
</dbReference>
<evidence type="ECO:0000313" key="5">
    <source>
        <dbReference type="EMBL" id="PIA45310.1"/>
    </source>
</evidence>
<dbReference type="AlphaFoldDB" id="A0A2G5DP62"/>
<dbReference type="FunFam" id="1.25.40.10:FF:000285">
    <property type="entry name" value="Pentatricopeptide repeat-containing protein, chloroplastic"/>
    <property type="match status" value="1"/>
</dbReference>
<dbReference type="GO" id="GO:0008270">
    <property type="term" value="F:zinc ion binding"/>
    <property type="evidence" value="ECO:0007669"/>
    <property type="project" value="InterPro"/>
</dbReference>
<dbReference type="Pfam" id="PF01535">
    <property type="entry name" value="PPR"/>
    <property type="match status" value="6"/>
</dbReference>
<evidence type="ECO:0000256" key="1">
    <source>
        <dbReference type="ARBA" id="ARBA00006643"/>
    </source>
</evidence>
<organism evidence="5 6">
    <name type="scientific">Aquilegia coerulea</name>
    <name type="common">Rocky mountain columbine</name>
    <dbReference type="NCBI Taxonomy" id="218851"/>
    <lineage>
        <taxon>Eukaryota</taxon>
        <taxon>Viridiplantae</taxon>
        <taxon>Streptophyta</taxon>
        <taxon>Embryophyta</taxon>
        <taxon>Tracheophyta</taxon>
        <taxon>Spermatophyta</taxon>
        <taxon>Magnoliopsida</taxon>
        <taxon>Ranunculales</taxon>
        <taxon>Ranunculaceae</taxon>
        <taxon>Thalictroideae</taxon>
        <taxon>Aquilegia</taxon>
    </lineage>
</organism>
<protein>
    <recommendedName>
        <fullName evidence="4">DYW domain-containing protein</fullName>
    </recommendedName>
</protein>
<dbReference type="STRING" id="218851.A0A2G5DP62"/>
<keyword evidence="6" id="KW-1185">Reference proteome</keyword>
<dbReference type="InterPro" id="IPR002885">
    <property type="entry name" value="PPR_rpt"/>
</dbReference>
<dbReference type="InParanoid" id="A0A2G5DP62"/>
<dbReference type="GO" id="GO:0003723">
    <property type="term" value="F:RNA binding"/>
    <property type="evidence" value="ECO:0007669"/>
    <property type="project" value="InterPro"/>
</dbReference>
<dbReference type="FunFam" id="1.25.40.10:FF:000344">
    <property type="entry name" value="Pentatricopeptide repeat-containing protein"/>
    <property type="match status" value="1"/>
</dbReference>
<feature type="repeat" description="PPR" evidence="3">
    <location>
        <begin position="490"/>
        <end position="524"/>
    </location>
</feature>
<accession>A0A2G5DP62</accession>
<dbReference type="Pfam" id="PF13041">
    <property type="entry name" value="PPR_2"/>
    <property type="match status" value="2"/>
</dbReference>
<dbReference type="GO" id="GO:0009451">
    <property type="term" value="P:RNA modification"/>
    <property type="evidence" value="ECO:0007669"/>
    <property type="project" value="InterPro"/>
</dbReference>
<dbReference type="Proteomes" id="UP000230069">
    <property type="component" value="Unassembled WGS sequence"/>
</dbReference>
<evidence type="ECO:0000256" key="2">
    <source>
        <dbReference type="ARBA" id="ARBA00022737"/>
    </source>
</evidence>
<sequence length="797" mass="90115">MDIIAMLTTKINFSSSLFLPHTIQKLPNSHSQVNKNQPIIYLPSLHQKTNLEETKQVHAHMIKTQFNYNQQISINFFEPHSSPAAQFNFIITSYIKNNLPKEAISIYVQLRKTEDRVIDTFTIPSILKACSQLSWIQQGKEIHGFVLKNGLDWDVFVQNALIQMYTECASMEAARKVFNYMPQRDIVSWSTMIRSYSRNRFHGEALELIREMHLSQVKPSEIAMINMVNLFADIANAKMGRPMHAYVVKNSDMRAIGVPIITALIDMYAKCGNITLARRLFNRLNQKSVVSWTAMIAGYIRCNKLVEAIKLFVKMQEENIFPNEITMLSLVLECGFTGALELGKQLHNYILRKGFKMSVELSTALVDMYGKCGEMKVARSLFDSSDEKDVMMWTAAISGYAQAKCLDQAFDLFVQMRNAGVTPNEVTMVNLLSLCAEAGALDLGKWIHAYIEKEGIVSDLILTTTLVDMYAKCGDIGRARHIFDNAPDRDICLWNAMLCGLAMHGYGVDALELFYRLERTEIKPNDITFIGVLHACSHARLVTEGQNVFRQMECEFGVVPQVEHYGCMVDLLGRAGLVDEAHKFILRMPIQPNTIVWGSLLAACKLHKNLKLGELAARRLLEMEPDNCGYNVLISNIYAAAKRWNDVAGVRKTMRDTGLRKAPGISAIEVNGSMHEFIMGDRSHLRTDEIYEMLTEMTKKLKQAGYVADTSAVMLNVDEEEKETALTYHSEKLAIAFGLISTSPSTPIRIVKNLRVCDDCHTATKILSKVFGRVIVVRDRNRFHHFNEGSCSCGDFW</sequence>
<dbReference type="FunFam" id="1.25.40.10:FF:002148">
    <property type="entry name" value="Pentatricopeptide repeat-containing protein At2g29760, chloroplastic"/>
    <property type="match status" value="1"/>
</dbReference>
<dbReference type="NCBIfam" id="TIGR00756">
    <property type="entry name" value="PPR"/>
    <property type="match status" value="4"/>
</dbReference>
<feature type="domain" description="DYW" evidence="4">
    <location>
        <begin position="705"/>
        <end position="797"/>
    </location>
</feature>
<evidence type="ECO:0000313" key="6">
    <source>
        <dbReference type="Proteomes" id="UP000230069"/>
    </source>
</evidence>
<dbReference type="Pfam" id="PF14432">
    <property type="entry name" value="DYW_deaminase"/>
    <property type="match status" value="1"/>
</dbReference>
<dbReference type="InterPro" id="IPR046960">
    <property type="entry name" value="PPR_At4g14850-like_plant"/>
</dbReference>
<feature type="repeat" description="PPR" evidence="3">
    <location>
        <begin position="185"/>
        <end position="219"/>
    </location>
</feature>
<name>A0A2G5DP62_AQUCA</name>
<dbReference type="InterPro" id="IPR046848">
    <property type="entry name" value="E_motif"/>
</dbReference>
<dbReference type="InterPro" id="IPR032867">
    <property type="entry name" value="DYW_dom"/>
</dbReference>
<reference evidence="5 6" key="1">
    <citation type="submission" date="2017-09" db="EMBL/GenBank/DDBJ databases">
        <title>WGS assembly of Aquilegia coerulea Goldsmith.</title>
        <authorList>
            <person name="Hodges S."/>
            <person name="Kramer E."/>
            <person name="Nordborg M."/>
            <person name="Tomkins J."/>
            <person name="Borevitz J."/>
            <person name="Derieg N."/>
            <person name="Yan J."/>
            <person name="Mihaltcheva S."/>
            <person name="Hayes R.D."/>
            <person name="Rokhsar D."/>
        </authorList>
    </citation>
    <scope>NUCLEOTIDE SEQUENCE [LARGE SCALE GENOMIC DNA]</scope>
    <source>
        <strain evidence="6">cv. Goldsmith</strain>
    </source>
</reference>
<dbReference type="OrthoDB" id="1871818at2759"/>
<gene>
    <name evidence="5" type="ORF">AQUCO_01700681v1</name>
</gene>
<comment type="similarity">
    <text evidence="1">Belongs to the PPR family. PCMP-H subfamily.</text>
</comment>
<dbReference type="InterPro" id="IPR011990">
    <property type="entry name" value="TPR-like_helical_dom_sf"/>
</dbReference>
<dbReference type="Pfam" id="PF20431">
    <property type="entry name" value="E_motif"/>
    <property type="match status" value="1"/>
</dbReference>
<keyword evidence="2" id="KW-0677">Repeat</keyword>